<dbReference type="InterPro" id="IPR008969">
    <property type="entry name" value="CarboxyPept-like_regulatory"/>
</dbReference>
<dbReference type="NCBIfam" id="TIGR04056">
    <property type="entry name" value="OMP_RagA_SusC"/>
    <property type="match status" value="1"/>
</dbReference>
<accession>A0ABW5NIM0</accession>
<dbReference type="InterPro" id="IPR036942">
    <property type="entry name" value="Beta-barrel_TonB_sf"/>
</dbReference>
<dbReference type="SUPFAM" id="SSF49464">
    <property type="entry name" value="Carboxypeptidase regulatory domain-like"/>
    <property type="match status" value="1"/>
</dbReference>
<keyword evidence="10" id="KW-1185">Reference proteome</keyword>
<dbReference type="InterPro" id="IPR023996">
    <property type="entry name" value="TonB-dep_OMP_SusC/RagA"/>
</dbReference>
<keyword evidence="2 7" id="KW-0813">Transport</keyword>
<dbReference type="RefSeq" id="WP_380867561.1">
    <property type="nucleotide sequence ID" value="NZ_JBHUMA010000004.1"/>
</dbReference>
<organism evidence="9 10">
    <name type="scientific">Sphingobacterium corticis</name>
    <dbReference type="NCBI Taxonomy" id="1812823"/>
    <lineage>
        <taxon>Bacteria</taxon>
        <taxon>Pseudomonadati</taxon>
        <taxon>Bacteroidota</taxon>
        <taxon>Sphingobacteriia</taxon>
        <taxon>Sphingobacteriales</taxon>
        <taxon>Sphingobacteriaceae</taxon>
        <taxon>Sphingobacterium</taxon>
    </lineage>
</organism>
<comment type="subcellular location">
    <subcellularLocation>
        <location evidence="1 7">Cell outer membrane</location>
        <topology evidence="1 7">Multi-pass membrane protein</topology>
    </subcellularLocation>
</comment>
<dbReference type="Gene3D" id="2.40.170.20">
    <property type="entry name" value="TonB-dependent receptor, beta-barrel domain"/>
    <property type="match status" value="1"/>
</dbReference>
<keyword evidence="3 7" id="KW-1134">Transmembrane beta strand</keyword>
<name>A0ABW5NIM0_9SPHI</name>
<dbReference type="InterPro" id="IPR039426">
    <property type="entry name" value="TonB-dep_rcpt-like"/>
</dbReference>
<dbReference type="InterPro" id="IPR037066">
    <property type="entry name" value="Plug_dom_sf"/>
</dbReference>
<evidence type="ECO:0000313" key="9">
    <source>
        <dbReference type="EMBL" id="MFD2598037.1"/>
    </source>
</evidence>
<evidence type="ECO:0000259" key="8">
    <source>
        <dbReference type="Pfam" id="PF07715"/>
    </source>
</evidence>
<keyword evidence="4 7" id="KW-0812">Transmembrane</keyword>
<dbReference type="EMBL" id="JBHUMA010000004">
    <property type="protein sequence ID" value="MFD2598037.1"/>
    <property type="molecule type" value="Genomic_DNA"/>
</dbReference>
<evidence type="ECO:0000256" key="3">
    <source>
        <dbReference type="ARBA" id="ARBA00022452"/>
    </source>
</evidence>
<dbReference type="SUPFAM" id="SSF56935">
    <property type="entry name" value="Porins"/>
    <property type="match status" value="1"/>
</dbReference>
<sequence>MKNKIPQFSRSIEKSAWGRVNNLGTRKRITSIAFMAFAIISQTRASDLSGFIAKEGRGSSVATNVEPAYIITVNSNDQNVIKGVVRNDEGKGIAGATIRVVRTGFVASTGEDGAFQVTAQGNDVLEVTYLGYTTQRVNILNRAVLTINLKNEEGDIEEVVVTGVGVRIDRRTFSGATKRITGEETEIGGMIDPSRGLEGRVAGVTVQNVSGTFGTAPKIRVRGATSIFGNSKPLWVLDGVIIDDVADVGADALSSGDALTLISSAVAGLNANDIESFEILKDGSATSIYGAKGMAGVIVITTKKGAAGRSSINYSGEYTSRATPRYSEFNIMNSQEQMGVYQEMYQKGYLRLAGTTNASSSGVYGKMYDLINSGQLYNDFELGGANVNAHLREAEYRNTNWFKELYSNTIQHTHSLSLSSGNERSQYYGSLSVVDDAGWTKASGVKRYTANLNANFNIFDNLKLNLITGGSYRQQQAPGTLAQSIDGVFGAVRRDFDINPYRYAMNTSRTLDPHTFYKRNYAPFNILHELENNYMDVDASDLRFQGRLDWKILRNLELSTLGSIRFQNTAQSHHIKDQSNQAQAYRWMPTTAIRDVNPYLYRDPLNPYAVPISVLPEGGIYNRTDHMMVAQQYRTTLQFNETFADKHALTLFGMSDINFFDRNNTWFRGWGLQYDLGEIPFTNYLVFKQGQEQNTQYFSMNNSRAREAAFAAQGIYTYDGKYTITGTYRYDGSNRLGMTSQARWMPTWNVSGAWNVDRERFFENVQPYVSSLLLKGSYALNGDRGPAFVTNARSVIEPFNPWRPNAGDTESGLRVREVENSQLTYEKKYELNLGTQIGFFNNRINIEADYFKRDNFDLIGIVNTQGLGGQISKYGNVAEMKSNGFELGVTANIFKNTNFSWTSSFIYTHVVNEVTKLETNYRAIDFMTGNGFAMVGGPHRALYSIPFVKLNNEGLPIFLNQNNVETITSINFQERDKLDFLVYEGPTEPTDFGSFSNILTYKNFRLNLFFTYSFGNTVRLDPVFARDYSDLTATPREFANRWVVPGDEDFTDVPTIASIRQNRNNSNLSYAYNAYNYSTARVASGDFIRLKDVSFQYDFPKSMINNWKITGLSLRLNATNTFLLYADKKLNGQDPEFINAGGVAAPIARQYTLTLRLGL</sequence>
<gene>
    <name evidence="9" type="ORF">ACFSQ3_03650</name>
</gene>
<evidence type="ECO:0000256" key="4">
    <source>
        <dbReference type="ARBA" id="ARBA00022692"/>
    </source>
</evidence>
<dbReference type="InterPro" id="IPR012910">
    <property type="entry name" value="Plug_dom"/>
</dbReference>
<protein>
    <submittedName>
        <fullName evidence="9">SusC/RagA family TonB-linked outer membrane protein</fullName>
    </submittedName>
</protein>
<dbReference type="InterPro" id="IPR023997">
    <property type="entry name" value="TonB-dep_OMP_SusC/RagA_CS"/>
</dbReference>
<evidence type="ECO:0000256" key="1">
    <source>
        <dbReference type="ARBA" id="ARBA00004571"/>
    </source>
</evidence>
<evidence type="ECO:0000256" key="7">
    <source>
        <dbReference type="PROSITE-ProRule" id="PRU01360"/>
    </source>
</evidence>
<dbReference type="NCBIfam" id="TIGR04057">
    <property type="entry name" value="SusC_RagA_signa"/>
    <property type="match status" value="1"/>
</dbReference>
<evidence type="ECO:0000313" key="10">
    <source>
        <dbReference type="Proteomes" id="UP001597393"/>
    </source>
</evidence>
<dbReference type="Proteomes" id="UP001597393">
    <property type="component" value="Unassembled WGS sequence"/>
</dbReference>
<evidence type="ECO:0000256" key="6">
    <source>
        <dbReference type="ARBA" id="ARBA00023237"/>
    </source>
</evidence>
<dbReference type="Gene3D" id="2.60.40.1120">
    <property type="entry name" value="Carboxypeptidase-like, regulatory domain"/>
    <property type="match status" value="1"/>
</dbReference>
<dbReference type="Pfam" id="PF07715">
    <property type="entry name" value="Plug"/>
    <property type="match status" value="1"/>
</dbReference>
<keyword evidence="6 7" id="KW-0998">Cell outer membrane</keyword>
<comment type="caution">
    <text evidence="9">The sequence shown here is derived from an EMBL/GenBank/DDBJ whole genome shotgun (WGS) entry which is preliminary data.</text>
</comment>
<reference evidence="10" key="1">
    <citation type="journal article" date="2019" name="Int. J. Syst. Evol. Microbiol.">
        <title>The Global Catalogue of Microorganisms (GCM) 10K type strain sequencing project: providing services to taxonomists for standard genome sequencing and annotation.</title>
        <authorList>
            <consortium name="The Broad Institute Genomics Platform"/>
            <consortium name="The Broad Institute Genome Sequencing Center for Infectious Disease"/>
            <person name="Wu L."/>
            <person name="Ma J."/>
        </authorList>
    </citation>
    <scope>NUCLEOTIDE SEQUENCE [LARGE SCALE GENOMIC DNA]</scope>
    <source>
        <strain evidence="10">KCTC 42248</strain>
    </source>
</reference>
<dbReference type="Pfam" id="PF13715">
    <property type="entry name" value="CarbopepD_reg_2"/>
    <property type="match status" value="1"/>
</dbReference>
<evidence type="ECO:0000256" key="2">
    <source>
        <dbReference type="ARBA" id="ARBA00022448"/>
    </source>
</evidence>
<evidence type="ECO:0000256" key="5">
    <source>
        <dbReference type="ARBA" id="ARBA00023136"/>
    </source>
</evidence>
<dbReference type="PROSITE" id="PS52016">
    <property type="entry name" value="TONB_DEPENDENT_REC_3"/>
    <property type="match status" value="1"/>
</dbReference>
<proteinExistence type="inferred from homology"/>
<keyword evidence="5 7" id="KW-0472">Membrane</keyword>
<comment type="similarity">
    <text evidence="7">Belongs to the TonB-dependent receptor family.</text>
</comment>
<dbReference type="Gene3D" id="2.170.130.10">
    <property type="entry name" value="TonB-dependent receptor, plug domain"/>
    <property type="match status" value="1"/>
</dbReference>
<feature type="domain" description="TonB-dependent receptor plug" evidence="8">
    <location>
        <begin position="171"/>
        <end position="297"/>
    </location>
</feature>